<dbReference type="EMBL" id="LZRT01000114">
    <property type="protein sequence ID" value="OUM85006.1"/>
    <property type="molecule type" value="Genomic_DNA"/>
</dbReference>
<reference evidence="3" key="1">
    <citation type="submission" date="2016-06" db="EMBL/GenBank/DDBJ databases">
        <authorList>
            <person name="Nascimento L."/>
            <person name="Pereira R.V."/>
            <person name="Martins L.F."/>
            <person name="Quaggio R.B."/>
            <person name="Silva A.M."/>
            <person name="Setubal J.C."/>
        </authorList>
    </citation>
    <scope>NUCLEOTIDE SEQUENCE [LARGE SCALE GENOMIC DNA]</scope>
</reference>
<organism evidence="2 3">
    <name type="scientific">Bacillus thermozeamaize</name>
    <dbReference type="NCBI Taxonomy" id="230954"/>
    <lineage>
        <taxon>Bacteria</taxon>
        <taxon>Bacillati</taxon>
        <taxon>Bacillota</taxon>
        <taxon>Bacilli</taxon>
        <taxon>Bacillales</taxon>
        <taxon>Bacillaceae</taxon>
        <taxon>Bacillus</taxon>
    </lineage>
</organism>
<feature type="region of interest" description="Disordered" evidence="1">
    <location>
        <begin position="215"/>
        <end position="242"/>
    </location>
</feature>
<gene>
    <name evidence="2" type="ORF">BAA01_00200</name>
</gene>
<evidence type="ECO:0000256" key="1">
    <source>
        <dbReference type="SAM" id="MobiDB-lite"/>
    </source>
</evidence>
<feature type="compositionally biased region" description="Basic and acidic residues" evidence="1">
    <location>
        <begin position="372"/>
        <end position="384"/>
    </location>
</feature>
<comment type="caution">
    <text evidence="2">The sequence shown here is derived from an EMBL/GenBank/DDBJ whole genome shotgun (WGS) entry which is preliminary data.</text>
</comment>
<proteinExistence type="predicted"/>
<dbReference type="Proteomes" id="UP000196475">
    <property type="component" value="Unassembled WGS sequence"/>
</dbReference>
<sequence>MFLVNFILAVTQKCYIALGKKCPNSQTGWYQRCYRPGELPDVLRDPSWGEGRDVYFSLNNFLLPQRTFKWTRDIRGLYVDIDYYKLDRWKAYRPEAMLEYIFMEYVDEGRLPKPSYVIFSGTGLQFVYLVNPVAYLNDKAFRLWNKLQDYLIQTLRDVGADPACSDPARVFRLAGTYNSKTGRRVCLVQYLAEPYSMEVLADEWLPELVPHGKPAVTPLQNPSLGRQPSRHSKSRKRKTKFSPRTLHLARASDLEKLVRLRRGEMKGYREITLFLYRYLMLLLTNDPQEALEKTRRLNEMFSEPLAPKEVEQATRSAEKMWESQSGLTEYSIIRRNPDAFQNISYFYSNEKIIKLLNITSEEQRELATIIGPEEKKRRDRERKEQRRRAANRPTRLMNTSRMEEKIRQVRQILEAHPGLSIRQISRMTGFSKSSVQRYLKHA</sequence>
<name>A0A1Y3PFX7_9BACI</name>
<evidence type="ECO:0008006" key="4">
    <source>
        <dbReference type="Google" id="ProtNLM"/>
    </source>
</evidence>
<feature type="region of interest" description="Disordered" evidence="1">
    <location>
        <begin position="369"/>
        <end position="400"/>
    </location>
</feature>
<dbReference type="Pfam" id="PF13412">
    <property type="entry name" value="HTH_24"/>
    <property type="match status" value="1"/>
</dbReference>
<protein>
    <recommendedName>
        <fullName evidence="4">Replication protein</fullName>
    </recommendedName>
</protein>
<accession>A0A1Y3PFX7</accession>
<evidence type="ECO:0000313" key="2">
    <source>
        <dbReference type="EMBL" id="OUM85006.1"/>
    </source>
</evidence>
<dbReference type="AlphaFoldDB" id="A0A1Y3PFX7"/>
<evidence type="ECO:0000313" key="3">
    <source>
        <dbReference type="Proteomes" id="UP000196475"/>
    </source>
</evidence>
<feature type="compositionally biased region" description="Basic residues" evidence="1">
    <location>
        <begin position="228"/>
        <end position="241"/>
    </location>
</feature>